<dbReference type="InterPro" id="IPR017871">
    <property type="entry name" value="ABC_transporter-like_CS"/>
</dbReference>
<evidence type="ECO:0000256" key="7">
    <source>
        <dbReference type="ARBA" id="ARBA00022989"/>
    </source>
</evidence>
<dbReference type="GO" id="GO:0005886">
    <property type="term" value="C:plasma membrane"/>
    <property type="evidence" value="ECO:0007669"/>
    <property type="project" value="TreeGrafter"/>
</dbReference>
<dbReference type="SMART" id="SM00382">
    <property type="entry name" value="AAA"/>
    <property type="match status" value="1"/>
</dbReference>
<keyword evidence="4 9" id="KW-0812">Transmembrane</keyword>
<dbReference type="PANTHER" id="PTHR48041">
    <property type="entry name" value="ABC TRANSPORTER G FAMILY MEMBER 28"/>
    <property type="match status" value="1"/>
</dbReference>
<evidence type="ECO:0000256" key="4">
    <source>
        <dbReference type="ARBA" id="ARBA00022692"/>
    </source>
</evidence>
<dbReference type="InterPro" id="IPR003439">
    <property type="entry name" value="ABC_transporter-like_ATP-bd"/>
</dbReference>
<evidence type="ECO:0000256" key="2">
    <source>
        <dbReference type="ARBA" id="ARBA00005814"/>
    </source>
</evidence>
<dbReference type="GO" id="GO:0016887">
    <property type="term" value="F:ATP hydrolysis activity"/>
    <property type="evidence" value="ECO:0007669"/>
    <property type="project" value="InterPro"/>
</dbReference>
<dbReference type="GO" id="GO:0005524">
    <property type="term" value="F:ATP binding"/>
    <property type="evidence" value="ECO:0007669"/>
    <property type="project" value="UniProtKB-KW"/>
</dbReference>
<feature type="transmembrane region" description="Helical" evidence="9">
    <location>
        <begin position="446"/>
        <end position="467"/>
    </location>
</feature>
<dbReference type="EMBL" id="AJWK01010632">
    <property type="status" value="NOT_ANNOTATED_CDS"/>
    <property type="molecule type" value="Genomic_DNA"/>
</dbReference>
<dbReference type="SUPFAM" id="SSF52540">
    <property type="entry name" value="P-loop containing nucleoside triphosphate hydrolases"/>
    <property type="match status" value="1"/>
</dbReference>
<feature type="transmembrane region" description="Helical" evidence="9">
    <location>
        <begin position="473"/>
        <end position="493"/>
    </location>
</feature>
<dbReference type="EMBL" id="AJWK01010633">
    <property type="status" value="NOT_ANNOTATED_CDS"/>
    <property type="molecule type" value="Genomic_DNA"/>
</dbReference>
<dbReference type="Proteomes" id="UP000092461">
    <property type="component" value="Unassembled WGS sequence"/>
</dbReference>
<dbReference type="VEuPathDB" id="VectorBase:LLONM1_003271"/>
<keyword evidence="6" id="KW-0067">ATP-binding</keyword>
<keyword evidence="7 9" id="KW-1133">Transmembrane helix</keyword>
<organism evidence="11 12">
    <name type="scientific">Lutzomyia longipalpis</name>
    <name type="common">Sand fly</name>
    <dbReference type="NCBI Taxonomy" id="7200"/>
    <lineage>
        <taxon>Eukaryota</taxon>
        <taxon>Metazoa</taxon>
        <taxon>Ecdysozoa</taxon>
        <taxon>Arthropoda</taxon>
        <taxon>Hexapoda</taxon>
        <taxon>Insecta</taxon>
        <taxon>Pterygota</taxon>
        <taxon>Neoptera</taxon>
        <taxon>Endopterygota</taxon>
        <taxon>Diptera</taxon>
        <taxon>Nematocera</taxon>
        <taxon>Psychodoidea</taxon>
        <taxon>Psychodidae</taxon>
        <taxon>Lutzomyia</taxon>
        <taxon>Lutzomyia</taxon>
    </lineage>
</organism>
<dbReference type="InterPro" id="IPR027417">
    <property type="entry name" value="P-loop_NTPase"/>
</dbReference>
<evidence type="ECO:0000256" key="1">
    <source>
        <dbReference type="ARBA" id="ARBA00004141"/>
    </source>
</evidence>
<dbReference type="GO" id="GO:0140359">
    <property type="term" value="F:ABC-type transporter activity"/>
    <property type="evidence" value="ECO:0007669"/>
    <property type="project" value="InterPro"/>
</dbReference>
<protein>
    <recommendedName>
        <fullName evidence="10">ABC transporter domain-containing protein</fullName>
    </recommendedName>
</protein>
<evidence type="ECO:0000256" key="8">
    <source>
        <dbReference type="ARBA" id="ARBA00023136"/>
    </source>
</evidence>
<evidence type="ECO:0000256" key="3">
    <source>
        <dbReference type="ARBA" id="ARBA00022448"/>
    </source>
</evidence>
<dbReference type="InterPro" id="IPR050352">
    <property type="entry name" value="ABCG_transporters"/>
</dbReference>
<dbReference type="EnsemblMetazoa" id="LLOJ003311-RA">
    <property type="protein sequence ID" value="LLOJ003311-PA"/>
    <property type="gene ID" value="LLOJ003311"/>
</dbReference>
<dbReference type="InterPro" id="IPR013525">
    <property type="entry name" value="ABC2_TM"/>
</dbReference>
<feature type="domain" description="ABC transporter" evidence="10">
    <location>
        <begin position="29"/>
        <end position="262"/>
    </location>
</feature>
<reference evidence="11" key="1">
    <citation type="submission" date="2020-05" db="UniProtKB">
        <authorList>
            <consortium name="EnsemblMetazoa"/>
        </authorList>
    </citation>
    <scope>IDENTIFICATION</scope>
    <source>
        <strain evidence="11">Jacobina</strain>
    </source>
</reference>
<name>A0A1B0CG10_LUTLO</name>
<evidence type="ECO:0000259" key="10">
    <source>
        <dbReference type="PROSITE" id="PS50893"/>
    </source>
</evidence>
<accession>A0A1B0CG10</accession>
<feature type="transmembrane region" description="Helical" evidence="9">
    <location>
        <begin position="409"/>
        <end position="434"/>
    </location>
</feature>
<feature type="transmembrane region" description="Helical" evidence="9">
    <location>
        <begin position="359"/>
        <end position="381"/>
    </location>
</feature>
<evidence type="ECO:0000256" key="5">
    <source>
        <dbReference type="ARBA" id="ARBA00022741"/>
    </source>
</evidence>
<comment type="subcellular location">
    <subcellularLocation>
        <location evidence="1">Membrane</location>
        <topology evidence="1">Multi-pass membrane protein</topology>
    </subcellularLocation>
</comment>
<dbReference type="FunFam" id="3.40.50.300:FF:001077">
    <property type="entry name" value="Uncharacterized protein, isoform A"/>
    <property type="match status" value="1"/>
</dbReference>
<dbReference type="InterPro" id="IPR003593">
    <property type="entry name" value="AAA+_ATPase"/>
</dbReference>
<dbReference type="CDD" id="cd03213">
    <property type="entry name" value="ABCG_EPDR"/>
    <property type="match status" value="1"/>
</dbReference>
<proteinExistence type="inferred from homology"/>
<keyword evidence="3" id="KW-0813">Transport</keyword>
<keyword evidence="12" id="KW-1185">Reference proteome</keyword>
<keyword evidence="5" id="KW-0547">Nucleotide-binding</keyword>
<evidence type="ECO:0000313" key="12">
    <source>
        <dbReference type="Proteomes" id="UP000092461"/>
    </source>
</evidence>
<keyword evidence="8 9" id="KW-0472">Membrane</keyword>
<evidence type="ECO:0000256" key="9">
    <source>
        <dbReference type="SAM" id="Phobius"/>
    </source>
</evidence>
<evidence type="ECO:0000313" key="11">
    <source>
        <dbReference type="EnsemblMetazoa" id="LLOJ003311-PA"/>
    </source>
</evidence>
<evidence type="ECO:0000256" key="6">
    <source>
        <dbReference type="ARBA" id="ARBA00022840"/>
    </source>
</evidence>
<dbReference type="AlphaFoldDB" id="A0A1B0CG10"/>
<dbReference type="Gene3D" id="3.40.50.300">
    <property type="entry name" value="P-loop containing nucleotide triphosphate hydrolases"/>
    <property type="match status" value="1"/>
</dbReference>
<dbReference type="EMBL" id="AJWK01010634">
    <property type="status" value="NOT_ANNOTATED_CDS"/>
    <property type="molecule type" value="Genomic_DNA"/>
</dbReference>
<comment type="similarity">
    <text evidence="2">Belongs to the ABC transporter superfamily. ABCG family. Eye pigment precursor importer (TC 3.A.1.204) subfamily.</text>
</comment>
<dbReference type="Pfam" id="PF00005">
    <property type="entry name" value="ABC_tran"/>
    <property type="match status" value="1"/>
</dbReference>
<dbReference type="VEuPathDB" id="VectorBase:LLOJ003311"/>
<sequence>MFFMPSSGLIFVAIYGFERQNLDCSQIFCYLRSVSKIHEKVKILKGISGKFLSGRICAIMGPSGAGKSSLLNILSGFKTTLEDGEILINGKYCNRNKFKKKSCYILQDINLHRELTTLETLKIAADFKFPSIVSVEEKMEIVLNVLRILGLTAKSSTRVEHLSGGECKRLSIALDLLTNPPVMFLDEPTSGLDSVSAVQVITHLKDLARAGRNVICVIHQPSSRLLELFDDIFIMCNGQCIYNGPLDNMVAEFEEAGFECPQFYNRADFALEIASGERLGSLDNLINKVTRGIHCVTGEILKDQENFQEEFLEFTKVLDKQERKRRSLNRDIDQKYPISQWKQFLILLKRSFVCISRNFVVTQLKILTHLFIGLVVGWIYYNVGNDDPSESKIFYREYLNNWYGFLPYFYSKIIVEIPCLVISTFSTLIPIYYLTNQPMEIDRFFLLANIHLLTMLIALFAGLATGTQFGTEIGMFFMPSSGLIFVVFCGYYIRYNELSPILQPLTFITFFRYIFEGSFQAIYGFERQNLDCSQIFCYLRSVSKIREVMDMTENTYLLDVL</sequence>
<dbReference type="PANTHER" id="PTHR48041:SF118">
    <property type="entry name" value="ATP-BINDING CASSETTE TRANSPORTER (ABC TRANSPORTER) FAMILY G MEMBER 16"/>
    <property type="match status" value="1"/>
</dbReference>
<dbReference type="PROSITE" id="PS50893">
    <property type="entry name" value="ABC_TRANSPORTER_2"/>
    <property type="match status" value="1"/>
</dbReference>
<dbReference type="PROSITE" id="PS00211">
    <property type="entry name" value="ABC_TRANSPORTER_1"/>
    <property type="match status" value="1"/>
</dbReference>
<dbReference type="Pfam" id="PF01061">
    <property type="entry name" value="ABC2_membrane"/>
    <property type="match status" value="1"/>
</dbReference>